<accession>A0A1B7T828</accession>
<feature type="domain" description="Amine oxidase" evidence="1">
    <location>
        <begin position="36"/>
        <end position="310"/>
    </location>
</feature>
<dbReference type="PANTHER" id="PTHR10742:SF410">
    <property type="entry name" value="LYSINE-SPECIFIC HISTONE DEMETHYLASE 2"/>
    <property type="match status" value="1"/>
</dbReference>
<dbReference type="InterPro" id="IPR050281">
    <property type="entry name" value="Flavin_monoamine_oxidase"/>
</dbReference>
<dbReference type="OrthoDB" id="5046242at2759"/>
<protein>
    <recommendedName>
        <fullName evidence="1">Amine oxidase domain-containing protein</fullName>
    </recommendedName>
</protein>
<dbReference type="InterPro" id="IPR002937">
    <property type="entry name" value="Amino_oxidase"/>
</dbReference>
<dbReference type="PROSITE" id="PS51257">
    <property type="entry name" value="PROKAR_LIPOPROTEIN"/>
    <property type="match status" value="1"/>
</dbReference>
<dbReference type="Gene3D" id="3.90.660.10">
    <property type="match status" value="2"/>
</dbReference>
<proteinExistence type="predicted"/>
<evidence type="ECO:0000259" key="1">
    <source>
        <dbReference type="Pfam" id="PF01593"/>
    </source>
</evidence>
<feature type="non-terminal residue" evidence="2">
    <location>
        <position position="395"/>
    </location>
</feature>
<reference evidence="3" key="1">
    <citation type="journal article" date="2016" name="Proc. Natl. Acad. Sci. U.S.A.">
        <title>Comparative genomics of biotechnologically important yeasts.</title>
        <authorList>
            <person name="Riley R."/>
            <person name="Haridas S."/>
            <person name="Wolfe K.H."/>
            <person name="Lopes M.R."/>
            <person name="Hittinger C.T."/>
            <person name="Goeker M."/>
            <person name="Salamov A.A."/>
            <person name="Wisecaver J.H."/>
            <person name="Long T.M."/>
            <person name="Calvey C.H."/>
            <person name="Aerts A.L."/>
            <person name="Barry K.W."/>
            <person name="Choi C."/>
            <person name="Clum A."/>
            <person name="Coughlan A.Y."/>
            <person name="Deshpande S."/>
            <person name="Douglass A.P."/>
            <person name="Hanson S.J."/>
            <person name="Klenk H.-P."/>
            <person name="LaButti K.M."/>
            <person name="Lapidus A."/>
            <person name="Lindquist E.A."/>
            <person name="Lipzen A.M."/>
            <person name="Meier-Kolthoff J.P."/>
            <person name="Ohm R.A."/>
            <person name="Otillar R.P."/>
            <person name="Pangilinan J.L."/>
            <person name="Peng Y."/>
            <person name="Rokas A."/>
            <person name="Rosa C.A."/>
            <person name="Scheuner C."/>
            <person name="Sibirny A.A."/>
            <person name="Slot J.C."/>
            <person name="Stielow J.B."/>
            <person name="Sun H."/>
            <person name="Kurtzman C.P."/>
            <person name="Blackwell M."/>
            <person name="Grigoriev I.V."/>
            <person name="Jeffries T.W."/>
        </authorList>
    </citation>
    <scope>NUCLEOTIDE SEQUENCE [LARGE SCALE GENOMIC DNA]</scope>
    <source>
        <strain evidence="3">NRRL Y-1626</strain>
    </source>
</reference>
<dbReference type="GO" id="GO:0016491">
    <property type="term" value="F:oxidoreductase activity"/>
    <property type="evidence" value="ECO:0007669"/>
    <property type="project" value="InterPro"/>
</dbReference>
<organism evidence="2 3">
    <name type="scientific">Hanseniaspora valbyensis NRRL Y-1626</name>
    <dbReference type="NCBI Taxonomy" id="766949"/>
    <lineage>
        <taxon>Eukaryota</taxon>
        <taxon>Fungi</taxon>
        <taxon>Dikarya</taxon>
        <taxon>Ascomycota</taxon>
        <taxon>Saccharomycotina</taxon>
        <taxon>Saccharomycetes</taxon>
        <taxon>Saccharomycodales</taxon>
        <taxon>Saccharomycodaceae</taxon>
        <taxon>Hanseniaspora</taxon>
    </lineage>
</organism>
<dbReference type="EMBL" id="LXPE01000369">
    <property type="protein sequence ID" value="OBA24870.1"/>
    <property type="molecule type" value="Genomic_DNA"/>
</dbReference>
<evidence type="ECO:0000313" key="2">
    <source>
        <dbReference type="EMBL" id="OBA24870.1"/>
    </source>
</evidence>
<dbReference type="Gene3D" id="3.50.50.60">
    <property type="entry name" value="FAD/NAD(P)-binding domain"/>
    <property type="match status" value="1"/>
</dbReference>
<dbReference type="AlphaFoldDB" id="A0A1B7T828"/>
<evidence type="ECO:0000313" key="3">
    <source>
        <dbReference type="Proteomes" id="UP000092321"/>
    </source>
</evidence>
<sequence length="395" mass="46110">MEYIYKPYIFVGAGLATLACVNNLIESDEKEISKNDILILEAMDYKGGRMKTHQPENLEIGASWLHDSLDNKVLDYMVENDLITFEKTHFDDIHKSKKVVGYFDDNVKLLLFNGQSYTNNSKFRLEILLDEFEKYVENYFFQEENLQKDPSLKWIFLKYINERKHYFKASHSKKQLELLSLFVRYVETWHGISWENLSAKYAFMHSMGQNILCFGFYKFINYLSEGITINYNENVSSIVKRTNQYIINDKYVTENCIISVPQSCFNEIKFNDNLINQELKESYDKLHYGSLGKIIIELDKDFDLENTRLYHMGQIKPNDSVLIEKAMSDDGIESITTKSLIESYNTNEGNATLENFCDWPMLIVNHQSIISKPILLILTQEPVTSLLEKSFSISP</sequence>
<dbReference type="PANTHER" id="PTHR10742">
    <property type="entry name" value="FLAVIN MONOAMINE OXIDASE"/>
    <property type="match status" value="1"/>
</dbReference>
<comment type="caution">
    <text evidence="2">The sequence shown here is derived from an EMBL/GenBank/DDBJ whole genome shotgun (WGS) entry which is preliminary data.</text>
</comment>
<dbReference type="SUPFAM" id="SSF51905">
    <property type="entry name" value="FAD/NAD(P)-binding domain"/>
    <property type="match status" value="1"/>
</dbReference>
<gene>
    <name evidence="2" type="ORF">HANVADRAFT_96166</name>
</gene>
<keyword evidence="3" id="KW-1185">Reference proteome</keyword>
<dbReference type="Pfam" id="PF01593">
    <property type="entry name" value="Amino_oxidase"/>
    <property type="match status" value="1"/>
</dbReference>
<name>A0A1B7T828_9ASCO</name>
<dbReference type="InterPro" id="IPR036188">
    <property type="entry name" value="FAD/NAD-bd_sf"/>
</dbReference>
<dbReference type="Proteomes" id="UP000092321">
    <property type="component" value="Unassembled WGS sequence"/>
</dbReference>